<dbReference type="InterPro" id="IPR006760">
    <property type="entry name" value="Endosulphine"/>
</dbReference>
<sequence>MDPEEHQERKLEPFSKDATQALHRYGAPPRRKSLLEHQIRKYFDSGDFALSAAHRMADEGAIQTGTSHPIRASISHPFSPVPNASNVSRDANKDVLTQGKHPLSKMVHGHLRNELNDGDVKAEDTEEIAARATIGDD</sequence>
<accession>A0ABQ6W4L3</accession>
<comment type="function">
    <text evidence="2">Plays an essential role in initiation of the G0 program by preventing the degradation of specific nutrient-regulated mRNAs via the 5'-3' mRNA decay pathway.</text>
</comment>
<reference evidence="3 4" key="1">
    <citation type="submission" date="2019-04" db="EMBL/GenBank/DDBJ databases">
        <authorList>
            <consortium name="DOE Joint Genome Institute"/>
            <person name="Mondo S."/>
            <person name="Kjaerbolling I."/>
            <person name="Vesth T."/>
            <person name="Frisvad J.C."/>
            <person name="Nybo J.L."/>
            <person name="Theobald S."/>
            <person name="Kildgaard S."/>
            <person name="Isbrandt T."/>
            <person name="Kuo A."/>
            <person name="Sato A."/>
            <person name="Lyhne E.K."/>
            <person name="Kogle M.E."/>
            <person name="Wiebenga A."/>
            <person name="Kun R.S."/>
            <person name="Lubbers R.J."/>
            <person name="Makela M.R."/>
            <person name="Barry K."/>
            <person name="Chovatia M."/>
            <person name="Clum A."/>
            <person name="Daum C."/>
            <person name="Haridas S."/>
            <person name="He G."/>
            <person name="LaButti K."/>
            <person name="Lipzen A."/>
            <person name="Riley R."/>
            <person name="Salamov A."/>
            <person name="Simmons B.A."/>
            <person name="Magnuson J.K."/>
            <person name="Henrissat B."/>
            <person name="Mortensen U.H."/>
            <person name="Larsen T.O."/>
            <person name="Devries R.P."/>
            <person name="Grigoriev I.V."/>
            <person name="Machida M."/>
            <person name="Baker S.E."/>
            <person name="Andersen M.R."/>
            <person name="Cantor M.N."/>
            <person name="Hua S.X."/>
        </authorList>
    </citation>
    <scope>NUCLEOTIDE SEQUENCE [LARGE SCALE GENOMIC DNA]</scope>
    <source>
        <strain evidence="3 4">CBS 117616</strain>
    </source>
</reference>
<evidence type="ECO:0000256" key="1">
    <source>
        <dbReference type="ARBA" id="ARBA00010520"/>
    </source>
</evidence>
<evidence type="ECO:0000313" key="4">
    <source>
        <dbReference type="Proteomes" id="UP000325395"/>
    </source>
</evidence>
<dbReference type="Pfam" id="PF04667">
    <property type="entry name" value="Endosulfine"/>
    <property type="match status" value="1"/>
</dbReference>
<evidence type="ECO:0000313" key="3">
    <source>
        <dbReference type="EMBL" id="KAE8412082.1"/>
    </source>
</evidence>
<evidence type="ECO:0000256" key="2">
    <source>
        <dbReference type="RuleBase" id="RU363120"/>
    </source>
</evidence>
<dbReference type="Proteomes" id="UP000325395">
    <property type="component" value="Unassembled WGS sequence"/>
</dbReference>
<keyword evidence="4" id="KW-1185">Reference proteome</keyword>
<comment type="similarity">
    <text evidence="1 2">Belongs to the endosulfine family.</text>
</comment>
<name>A0ABQ6W4L3_9EURO</name>
<gene>
    <name evidence="3" type="ORF">BDV36DRAFT_272585</name>
</gene>
<dbReference type="EMBL" id="ML735848">
    <property type="protein sequence ID" value="KAE8412082.1"/>
    <property type="molecule type" value="Genomic_DNA"/>
</dbReference>
<organism evidence="3 4">
    <name type="scientific">Aspergillus pseudocaelatus</name>
    <dbReference type="NCBI Taxonomy" id="1825620"/>
    <lineage>
        <taxon>Eukaryota</taxon>
        <taxon>Fungi</taxon>
        <taxon>Dikarya</taxon>
        <taxon>Ascomycota</taxon>
        <taxon>Pezizomycotina</taxon>
        <taxon>Eurotiomycetes</taxon>
        <taxon>Eurotiomycetidae</taxon>
        <taxon>Eurotiales</taxon>
        <taxon>Aspergillaceae</taxon>
        <taxon>Aspergillus</taxon>
        <taxon>Aspergillus subgen. Circumdati</taxon>
    </lineage>
</organism>
<proteinExistence type="inferred from homology"/>
<protein>
    <recommendedName>
        <fullName evidence="2">mRNA stability protein</fullName>
    </recommendedName>
</protein>